<reference evidence="2 3" key="1">
    <citation type="submission" date="2024-09" db="EMBL/GenBank/DDBJ databases">
        <title>Genome sequencing and assembly of Phytophthora oleae, isolate VK10A, causative agent of rot of olive drupes.</title>
        <authorList>
            <person name="Conti Taguali S."/>
            <person name="Riolo M."/>
            <person name="La Spada F."/>
            <person name="Cacciola S.O."/>
            <person name="Dionisio G."/>
        </authorList>
    </citation>
    <scope>NUCLEOTIDE SEQUENCE [LARGE SCALE GENOMIC DNA]</scope>
    <source>
        <strain evidence="2 3">VK10A</strain>
    </source>
</reference>
<gene>
    <name evidence="2" type="ORF">V7S43_012394</name>
</gene>
<protein>
    <recommendedName>
        <fullName evidence="1">HAT C-terminal dimerisation domain-containing protein</fullName>
    </recommendedName>
</protein>
<keyword evidence="3" id="KW-1185">Reference proteome</keyword>
<organism evidence="2 3">
    <name type="scientific">Phytophthora oleae</name>
    <dbReference type="NCBI Taxonomy" id="2107226"/>
    <lineage>
        <taxon>Eukaryota</taxon>
        <taxon>Sar</taxon>
        <taxon>Stramenopiles</taxon>
        <taxon>Oomycota</taxon>
        <taxon>Peronosporomycetes</taxon>
        <taxon>Peronosporales</taxon>
        <taxon>Peronosporaceae</taxon>
        <taxon>Phytophthora</taxon>
    </lineage>
</organism>
<comment type="caution">
    <text evidence="2">The sequence shown here is derived from an EMBL/GenBank/DDBJ whole genome shotgun (WGS) entry which is preliminary data.</text>
</comment>
<dbReference type="EMBL" id="JBIMZQ010000031">
    <property type="protein sequence ID" value="KAL3662539.1"/>
    <property type="molecule type" value="Genomic_DNA"/>
</dbReference>
<evidence type="ECO:0000313" key="3">
    <source>
        <dbReference type="Proteomes" id="UP001632037"/>
    </source>
</evidence>
<feature type="domain" description="HAT C-terminal dimerisation" evidence="1">
    <location>
        <begin position="67"/>
        <end position="117"/>
    </location>
</feature>
<evidence type="ECO:0000313" key="2">
    <source>
        <dbReference type="EMBL" id="KAL3662539.1"/>
    </source>
</evidence>
<dbReference type="InterPro" id="IPR012337">
    <property type="entry name" value="RNaseH-like_sf"/>
</dbReference>
<dbReference type="Proteomes" id="UP001632037">
    <property type="component" value="Unassembled WGS sequence"/>
</dbReference>
<evidence type="ECO:0000259" key="1">
    <source>
        <dbReference type="Pfam" id="PF05699"/>
    </source>
</evidence>
<name>A0ABD3FBY6_9STRA</name>
<accession>A0ABD3FBY6</accession>
<sequence>MPQEVRAPVVVNEPPLAPLTLFSEELMECFGDLIDEERVALETINDMNAASVDEKLERWEGTATSIQMKDNRPETVLEFWKRQVDSKTYKFLPLVARILFAIPSSSAQIERDFGTAGQW</sequence>
<dbReference type="Pfam" id="PF05699">
    <property type="entry name" value="Dimer_Tnp_hAT"/>
    <property type="match status" value="1"/>
</dbReference>
<proteinExistence type="predicted"/>
<dbReference type="SUPFAM" id="SSF53098">
    <property type="entry name" value="Ribonuclease H-like"/>
    <property type="match status" value="1"/>
</dbReference>
<dbReference type="InterPro" id="IPR008906">
    <property type="entry name" value="HATC_C_dom"/>
</dbReference>
<dbReference type="AlphaFoldDB" id="A0ABD3FBY6"/>